<feature type="active site" description="Charge relay system" evidence="8">
    <location>
        <position position="155"/>
    </location>
</feature>
<dbReference type="GO" id="GO:0050567">
    <property type="term" value="F:glutaminyl-tRNA synthase (glutamine-hydrolyzing) activity"/>
    <property type="evidence" value="ECO:0007669"/>
    <property type="project" value="UniProtKB-UniRule"/>
</dbReference>
<sequence>MRNGEKWTVQTLARALRAGECSAREAALDCLERITACEPEVHAFLTVTRDEALAAADRIDARRAAGEELPPLAGIPMAIKDNICTKGVRTTCASRMLENFIPPYDADAAERLHQAGAVLLGKLNMDEFAMGSDTGTSAFGPTANPLDVSRVPGGSSGGSAAAVAAGEAVFALGSDTGGSVRQPAALCGVVGLRPTYGRISRYGLTGFAPSLDQVGLVTRDVPDCAAVLSAVAGFDPRDATSSRVPVDDYLTGIGEGVRGMRAALVRESLEESSPGVRRELLRAAARLESLGARVDELSLPFLRDMLPAYHILSSAEASSNLARFDGLRYGFSATDATDWQERIRESRSRGFGREVKRRILLGTFVLTKEQYGPCYEKARRLKGKTSASLRTALSYYDFLLLPTSPEVAWKREEKRDPVAMYRSDLFVVPASIAGLPALSVPFGMDQGLPVGVQLVGRAFGEKELFRAAHALEEGKA</sequence>
<gene>
    <name evidence="8 10" type="primary">gatA</name>
    <name evidence="10" type="ORF">IAB89_05225</name>
</gene>
<evidence type="ECO:0000313" key="10">
    <source>
        <dbReference type="EMBL" id="HIR47046.1"/>
    </source>
</evidence>
<dbReference type="Pfam" id="PF01425">
    <property type="entry name" value="Amidase"/>
    <property type="match status" value="1"/>
</dbReference>
<evidence type="ECO:0000256" key="2">
    <source>
        <dbReference type="ARBA" id="ARBA00022598"/>
    </source>
</evidence>
<feature type="active site" description="Acyl-ester intermediate" evidence="8">
    <location>
        <position position="179"/>
    </location>
</feature>
<comment type="subunit">
    <text evidence="8">Heterotrimer of A, B and C subunits.</text>
</comment>
<keyword evidence="2 8" id="KW-0436">Ligase</keyword>
<reference evidence="10" key="2">
    <citation type="journal article" date="2021" name="PeerJ">
        <title>Extensive microbial diversity within the chicken gut microbiome revealed by metagenomics and culture.</title>
        <authorList>
            <person name="Gilroy R."/>
            <person name="Ravi A."/>
            <person name="Getino M."/>
            <person name="Pursley I."/>
            <person name="Horton D.L."/>
            <person name="Alikhan N.F."/>
            <person name="Baker D."/>
            <person name="Gharbi K."/>
            <person name="Hall N."/>
            <person name="Watson M."/>
            <person name="Adriaenssens E.M."/>
            <person name="Foster-Nyarko E."/>
            <person name="Jarju S."/>
            <person name="Secka A."/>
            <person name="Antonio M."/>
            <person name="Oren A."/>
            <person name="Chaudhuri R.R."/>
            <person name="La Ragione R."/>
            <person name="Hildebrand F."/>
            <person name="Pallen M.J."/>
        </authorList>
    </citation>
    <scope>NUCLEOTIDE SEQUENCE</scope>
    <source>
        <strain evidence="10">ChiSxjej1B13-7958</strain>
    </source>
</reference>
<evidence type="ECO:0000256" key="4">
    <source>
        <dbReference type="ARBA" id="ARBA00022840"/>
    </source>
</evidence>
<dbReference type="Gene3D" id="3.90.1300.10">
    <property type="entry name" value="Amidase signature (AS) domain"/>
    <property type="match status" value="1"/>
</dbReference>
<evidence type="ECO:0000256" key="8">
    <source>
        <dbReference type="HAMAP-Rule" id="MF_00120"/>
    </source>
</evidence>
<dbReference type="PANTHER" id="PTHR11895:SF151">
    <property type="entry name" value="GLUTAMYL-TRNA(GLN) AMIDOTRANSFERASE SUBUNIT A"/>
    <property type="match status" value="1"/>
</dbReference>
<evidence type="ECO:0000313" key="11">
    <source>
        <dbReference type="Proteomes" id="UP000824242"/>
    </source>
</evidence>
<evidence type="ECO:0000256" key="3">
    <source>
        <dbReference type="ARBA" id="ARBA00022741"/>
    </source>
</evidence>
<dbReference type="Proteomes" id="UP000824242">
    <property type="component" value="Unassembled WGS sequence"/>
</dbReference>
<feature type="domain" description="Amidase" evidence="9">
    <location>
        <begin position="28"/>
        <end position="464"/>
    </location>
</feature>
<comment type="catalytic activity">
    <reaction evidence="7 8">
        <text>L-glutamyl-tRNA(Gln) + L-glutamine + ATP + H2O = L-glutaminyl-tRNA(Gln) + L-glutamate + ADP + phosphate + H(+)</text>
        <dbReference type="Rhea" id="RHEA:17521"/>
        <dbReference type="Rhea" id="RHEA-COMP:9681"/>
        <dbReference type="Rhea" id="RHEA-COMP:9684"/>
        <dbReference type="ChEBI" id="CHEBI:15377"/>
        <dbReference type="ChEBI" id="CHEBI:15378"/>
        <dbReference type="ChEBI" id="CHEBI:29985"/>
        <dbReference type="ChEBI" id="CHEBI:30616"/>
        <dbReference type="ChEBI" id="CHEBI:43474"/>
        <dbReference type="ChEBI" id="CHEBI:58359"/>
        <dbReference type="ChEBI" id="CHEBI:78520"/>
        <dbReference type="ChEBI" id="CHEBI:78521"/>
        <dbReference type="ChEBI" id="CHEBI:456216"/>
        <dbReference type="EC" id="6.3.5.7"/>
    </reaction>
</comment>
<dbReference type="EC" id="6.3.5.7" evidence="8"/>
<dbReference type="NCBIfam" id="TIGR00132">
    <property type="entry name" value="gatA"/>
    <property type="match status" value="1"/>
</dbReference>
<dbReference type="InterPro" id="IPR023631">
    <property type="entry name" value="Amidase_dom"/>
</dbReference>
<dbReference type="HAMAP" id="MF_00120">
    <property type="entry name" value="GatA"/>
    <property type="match status" value="1"/>
</dbReference>
<organism evidence="10 11">
    <name type="scientific">Candidatus Caccousia avicola</name>
    <dbReference type="NCBI Taxonomy" id="2840721"/>
    <lineage>
        <taxon>Bacteria</taxon>
        <taxon>Bacillati</taxon>
        <taxon>Bacillota</taxon>
        <taxon>Clostridia</taxon>
        <taxon>Eubacteriales</taxon>
        <taxon>Oscillospiraceae</taxon>
        <taxon>Oscillospiraceae incertae sedis</taxon>
        <taxon>Candidatus Caccousia</taxon>
    </lineage>
</organism>
<accession>A0A9D1ALV1</accession>
<evidence type="ECO:0000256" key="5">
    <source>
        <dbReference type="ARBA" id="ARBA00022917"/>
    </source>
</evidence>
<keyword evidence="4 8" id="KW-0067">ATP-binding</keyword>
<comment type="function">
    <text evidence="6 8">Allows the formation of correctly charged Gln-tRNA(Gln) through the transamidation of misacylated Glu-tRNA(Gln) in organisms which lack glutaminyl-tRNA synthetase. The reaction takes place in the presence of glutamine and ATP through an activated gamma-phospho-Glu-tRNA(Gln).</text>
</comment>
<dbReference type="InterPro" id="IPR036928">
    <property type="entry name" value="AS_sf"/>
</dbReference>
<keyword evidence="5 8" id="KW-0648">Protein biosynthesis</keyword>
<reference evidence="10" key="1">
    <citation type="submission" date="2020-10" db="EMBL/GenBank/DDBJ databases">
        <authorList>
            <person name="Gilroy R."/>
        </authorList>
    </citation>
    <scope>NUCLEOTIDE SEQUENCE</scope>
    <source>
        <strain evidence="10">ChiSxjej1B13-7958</strain>
    </source>
</reference>
<keyword evidence="3 8" id="KW-0547">Nucleotide-binding</keyword>
<evidence type="ECO:0000259" key="9">
    <source>
        <dbReference type="Pfam" id="PF01425"/>
    </source>
</evidence>
<dbReference type="InterPro" id="IPR000120">
    <property type="entry name" value="Amidase"/>
</dbReference>
<dbReference type="InterPro" id="IPR004412">
    <property type="entry name" value="GatA"/>
</dbReference>
<protein>
    <recommendedName>
        <fullName evidence="8">Glutamyl-tRNA(Gln) amidotransferase subunit A</fullName>
        <shortName evidence="8">Glu-ADT subunit A</shortName>
        <ecNumber evidence="8">6.3.5.7</ecNumber>
    </recommendedName>
</protein>
<feature type="active site" description="Charge relay system" evidence="8">
    <location>
        <position position="80"/>
    </location>
</feature>
<dbReference type="EMBL" id="DVGZ01000052">
    <property type="protein sequence ID" value="HIR47046.1"/>
    <property type="molecule type" value="Genomic_DNA"/>
</dbReference>
<dbReference type="GO" id="GO:0006412">
    <property type="term" value="P:translation"/>
    <property type="evidence" value="ECO:0007669"/>
    <property type="project" value="UniProtKB-UniRule"/>
</dbReference>
<proteinExistence type="inferred from homology"/>
<evidence type="ECO:0000256" key="1">
    <source>
        <dbReference type="ARBA" id="ARBA00008069"/>
    </source>
</evidence>
<dbReference type="PROSITE" id="PS00571">
    <property type="entry name" value="AMIDASES"/>
    <property type="match status" value="1"/>
</dbReference>
<dbReference type="PANTHER" id="PTHR11895">
    <property type="entry name" value="TRANSAMIDASE"/>
    <property type="match status" value="1"/>
</dbReference>
<comment type="caution">
    <text evidence="10">The sequence shown here is derived from an EMBL/GenBank/DDBJ whole genome shotgun (WGS) entry which is preliminary data.</text>
</comment>
<evidence type="ECO:0000256" key="6">
    <source>
        <dbReference type="ARBA" id="ARBA00025295"/>
    </source>
</evidence>
<dbReference type="AlphaFoldDB" id="A0A9D1ALV1"/>
<dbReference type="GO" id="GO:0030956">
    <property type="term" value="C:glutamyl-tRNA(Gln) amidotransferase complex"/>
    <property type="evidence" value="ECO:0007669"/>
    <property type="project" value="InterPro"/>
</dbReference>
<evidence type="ECO:0000256" key="7">
    <source>
        <dbReference type="ARBA" id="ARBA00047407"/>
    </source>
</evidence>
<name>A0A9D1ALV1_9FIRM</name>
<dbReference type="InterPro" id="IPR020556">
    <property type="entry name" value="Amidase_CS"/>
</dbReference>
<dbReference type="SUPFAM" id="SSF75304">
    <property type="entry name" value="Amidase signature (AS) enzymes"/>
    <property type="match status" value="1"/>
</dbReference>
<dbReference type="GO" id="GO:0005524">
    <property type="term" value="F:ATP binding"/>
    <property type="evidence" value="ECO:0007669"/>
    <property type="project" value="UniProtKB-KW"/>
</dbReference>
<comment type="similarity">
    <text evidence="1 8">Belongs to the amidase family. GatA subfamily.</text>
</comment>